<organism evidence="8 9">
    <name type="scientific">Melanomma pulvis-pyrius CBS 109.77</name>
    <dbReference type="NCBI Taxonomy" id="1314802"/>
    <lineage>
        <taxon>Eukaryota</taxon>
        <taxon>Fungi</taxon>
        <taxon>Dikarya</taxon>
        <taxon>Ascomycota</taxon>
        <taxon>Pezizomycotina</taxon>
        <taxon>Dothideomycetes</taxon>
        <taxon>Pleosporomycetidae</taxon>
        <taxon>Pleosporales</taxon>
        <taxon>Melanommataceae</taxon>
        <taxon>Melanomma</taxon>
    </lineage>
</organism>
<reference evidence="8" key="1">
    <citation type="journal article" date="2020" name="Stud. Mycol.">
        <title>101 Dothideomycetes genomes: a test case for predicting lifestyles and emergence of pathogens.</title>
        <authorList>
            <person name="Haridas S."/>
            <person name="Albert R."/>
            <person name="Binder M."/>
            <person name="Bloem J."/>
            <person name="Labutti K."/>
            <person name="Salamov A."/>
            <person name="Andreopoulos B."/>
            <person name="Baker S."/>
            <person name="Barry K."/>
            <person name="Bills G."/>
            <person name="Bluhm B."/>
            <person name="Cannon C."/>
            <person name="Castanera R."/>
            <person name="Culley D."/>
            <person name="Daum C."/>
            <person name="Ezra D."/>
            <person name="Gonzalez J."/>
            <person name="Henrissat B."/>
            <person name="Kuo A."/>
            <person name="Liang C."/>
            <person name="Lipzen A."/>
            <person name="Lutzoni F."/>
            <person name="Magnuson J."/>
            <person name="Mondo S."/>
            <person name="Nolan M."/>
            <person name="Ohm R."/>
            <person name="Pangilinan J."/>
            <person name="Park H.-J."/>
            <person name="Ramirez L."/>
            <person name="Alfaro M."/>
            <person name="Sun H."/>
            <person name="Tritt A."/>
            <person name="Yoshinaga Y."/>
            <person name="Zwiers L.-H."/>
            <person name="Turgeon B."/>
            <person name="Goodwin S."/>
            <person name="Spatafora J."/>
            <person name="Crous P."/>
            <person name="Grigoriev I."/>
        </authorList>
    </citation>
    <scope>NUCLEOTIDE SEQUENCE</scope>
    <source>
        <strain evidence="8">CBS 109.77</strain>
    </source>
</reference>
<sequence>MATGADIPKEMYALLENVTLVSTPPGIEPDIANRTFHGHPIVIAASICLPVVILLTALRLYVRLRILRKWALDDCTSFALQIRSVVIGVIQGPVTWLVKLTLFCLILTAFRPITWLRRLVFIGIGVTGTFYLYGAIYYGVACGPKGGVDRLSYLAGLAGKTCHDPTGYIQINNILQGAFNVFSDIYILVIPIPAIVKLHLPLQRKIAVLLVFLTGSAACVMSILALKFRTTMYKTQDNNYDMVALLTVTTIEISVGMIIPTFPSLAALARHTSEPVRHYLHTKYGWGSLGENPRDASGGVADESEMAKYRKRILPNGKTYSQSDTIDKMVFGVNGMEFQTISSVGSTAGTHVERE</sequence>
<feature type="transmembrane region" description="Helical" evidence="6">
    <location>
        <begin position="119"/>
        <end position="140"/>
    </location>
</feature>
<dbReference type="Proteomes" id="UP000799757">
    <property type="component" value="Unassembled WGS sequence"/>
</dbReference>
<dbReference type="PANTHER" id="PTHR33048">
    <property type="entry name" value="PTH11-LIKE INTEGRAL MEMBRANE PROTEIN (AFU_ORTHOLOGUE AFUA_5G11245)"/>
    <property type="match status" value="1"/>
</dbReference>
<gene>
    <name evidence="8" type="ORF">K505DRAFT_243906</name>
</gene>
<evidence type="ECO:0000256" key="2">
    <source>
        <dbReference type="ARBA" id="ARBA00022692"/>
    </source>
</evidence>
<feature type="transmembrane region" description="Helical" evidence="6">
    <location>
        <begin position="82"/>
        <end position="107"/>
    </location>
</feature>
<evidence type="ECO:0000256" key="3">
    <source>
        <dbReference type="ARBA" id="ARBA00022989"/>
    </source>
</evidence>
<evidence type="ECO:0000256" key="1">
    <source>
        <dbReference type="ARBA" id="ARBA00004141"/>
    </source>
</evidence>
<dbReference type="AlphaFoldDB" id="A0A6A6XBY0"/>
<dbReference type="PANTHER" id="PTHR33048:SF158">
    <property type="entry name" value="MEMBRANE PROTEIN PTH11-LIKE, PUTATIVE-RELATED"/>
    <property type="match status" value="1"/>
</dbReference>
<evidence type="ECO:0000256" key="4">
    <source>
        <dbReference type="ARBA" id="ARBA00023136"/>
    </source>
</evidence>
<feature type="transmembrane region" description="Helical" evidence="6">
    <location>
        <begin position="246"/>
        <end position="269"/>
    </location>
</feature>
<feature type="domain" description="Rhodopsin" evidence="7">
    <location>
        <begin position="93"/>
        <end position="270"/>
    </location>
</feature>
<keyword evidence="9" id="KW-1185">Reference proteome</keyword>
<dbReference type="OrthoDB" id="444631at2759"/>
<feature type="transmembrane region" description="Helical" evidence="6">
    <location>
        <begin position="174"/>
        <end position="194"/>
    </location>
</feature>
<dbReference type="EMBL" id="MU001919">
    <property type="protein sequence ID" value="KAF2793664.1"/>
    <property type="molecule type" value="Genomic_DNA"/>
</dbReference>
<evidence type="ECO:0000313" key="9">
    <source>
        <dbReference type="Proteomes" id="UP000799757"/>
    </source>
</evidence>
<feature type="transmembrane region" description="Helical" evidence="6">
    <location>
        <begin position="206"/>
        <end position="226"/>
    </location>
</feature>
<accession>A0A6A6XBY0</accession>
<dbReference type="InterPro" id="IPR049326">
    <property type="entry name" value="Rhodopsin_dom_fungi"/>
</dbReference>
<comment type="subcellular location">
    <subcellularLocation>
        <location evidence="1">Membrane</location>
        <topology evidence="1">Multi-pass membrane protein</topology>
    </subcellularLocation>
</comment>
<comment type="similarity">
    <text evidence="5">Belongs to the SAT4 family.</text>
</comment>
<name>A0A6A6XBY0_9PLEO</name>
<evidence type="ECO:0000313" key="8">
    <source>
        <dbReference type="EMBL" id="KAF2793664.1"/>
    </source>
</evidence>
<feature type="transmembrane region" description="Helical" evidence="6">
    <location>
        <begin position="41"/>
        <end position="62"/>
    </location>
</feature>
<keyword evidence="3 6" id="KW-1133">Transmembrane helix</keyword>
<evidence type="ECO:0000259" key="7">
    <source>
        <dbReference type="Pfam" id="PF20684"/>
    </source>
</evidence>
<proteinExistence type="inferred from homology"/>
<dbReference type="InterPro" id="IPR052337">
    <property type="entry name" value="SAT4-like"/>
</dbReference>
<dbReference type="GO" id="GO:0016020">
    <property type="term" value="C:membrane"/>
    <property type="evidence" value="ECO:0007669"/>
    <property type="project" value="UniProtKB-SubCell"/>
</dbReference>
<evidence type="ECO:0000256" key="6">
    <source>
        <dbReference type="SAM" id="Phobius"/>
    </source>
</evidence>
<keyword evidence="4 6" id="KW-0472">Membrane</keyword>
<evidence type="ECO:0000256" key="5">
    <source>
        <dbReference type="ARBA" id="ARBA00038359"/>
    </source>
</evidence>
<dbReference type="Pfam" id="PF20684">
    <property type="entry name" value="Fung_rhodopsin"/>
    <property type="match status" value="1"/>
</dbReference>
<protein>
    <recommendedName>
        <fullName evidence="7">Rhodopsin domain-containing protein</fullName>
    </recommendedName>
</protein>
<keyword evidence="2 6" id="KW-0812">Transmembrane</keyword>